<protein>
    <submittedName>
        <fullName evidence="1">Uncharacterized protein</fullName>
    </submittedName>
</protein>
<sequence>MDDISSMKINAIIMTMLLSFGAHSAMAASDNYCDAPKGSQQWEKAVSKYKYFSTWKSLHRLRSGLCQQVERGSINLNEAAVTFEKEKAKKIRILRERKNKIRGRKRVMFG</sequence>
<reference evidence="1" key="1">
    <citation type="submission" date="2018-06" db="EMBL/GenBank/DDBJ databases">
        <authorList>
            <person name="Zhirakovskaya E."/>
        </authorList>
    </citation>
    <scope>NUCLEOTIDE SEQUENCE</scope>
</reference>
<evidence type="ECO:0000313" key="1">
    <source>
        <dbReference type="EMBL" id="VAW84948.1"/>
    </source>
</evidence>
<dbReference type="AlphaFoldDB" id="A0A3B0YVD9"/>
<accession>A0A3B0YVD9</accession>
<gene>
    <name evidence="1" type="ORF">MNBD_GAMMA17-2145</name>
</gene>
<proteinExistence type="predicted"/>
<organism evidence="1">
    <name type="scientific">hydrothermal vent metagenome</name>
    <dbReference type="NCBI Taxonomy" id="652676"/>
    <lineage>
        <taxon>unclassified sequences</taxon>
        <taxon>metagenomes</taxon>
        <taxon>ecological metagenomes</taxon>
    </lineage>
</organism>
<dbReference type="EMBL" id="UOFQ01000011">
    <property type="protein sequence ID" value="VAW84948.1"/>
    <property type="molecule type" value="Genomic_DNA"/>
</dbReference>
<name>A0A3B0YVD9_9ZZZZ</name>